<dbReference type="EMBL" id="CAJOBA010008542">
    <property type="protein sequence ID" value="CAF3830883.1"/>
    <property type="molecule type" value="Genomic_DNA"/>
</dbReference>
<dbReference type="PANTHER" id="PTHR13077">
    <property type="entry name" value="SELENOPROTEIN F"/>
    <property type="match status" value="1"/>
</dbReference>
<dbReference type="InterPro" id="IPR039992">
    <property type="entry name" value="Sep15_SelM"/>
</dbReference>
<keyword evidence="5" id="KW-1185">Reference proteome</keyword>
<accession>A0A815AK67</accession>
<dbReference type="GO" id="GO:0016491">
    <property type="term" value="F:oxidoreductase activity"/>
    <property type="evidence" value="ECO:0007669"/>
    <property type="project" value="TreeGrafter"/>
</dbReference>
<dbReference type="EMBL" id="CAJNOK010008526">
    <property type="protein sequence ID" value="CAF1065805.1"/>
    <property type="molecule type" value="Genomic_DNA"/>
</dbReference>
<reference evidence="2" key="1">
    <citation type="submission" date="2021-02" db="EMBL/GenBank/DDBJ databases">
        <authorList>
            <person name="Nowell W R."/>
        </authorList>
    </citation>
    <scope>NUCLEOTIDE SEQUENCE</scope>
</reference>
<protein>
    <submittedName>
        <fullName evidence="2">Uncharacterized protein</fullName>
    </submittedName>
</protein>
<name>A0A815AK67_9BILA</name>
<dbReference type="Proteomes" id="UP000682733">
    <property type="component" value="Unassembled WGS sequence"/>
</dbReference>
<comment type="caution">
    <text evidence="2">The sequence shown here is derived from an EMBL/GenBank/DDBJ whole genome shotgun (WGS) entry which is preliminary data.</text>
</comment>
<dbReference type="EMBL" id="CAJNOQ010010669">
    <property type="protein sequence ID" value="CAF1257904.1"/>
    <property type="molecule type" value="Genomic_DNA"/>
</dbReference>
<evidence type="ECO:0000313" key="4">
    <source>
        <dbReference type="EMBL" id="CAF4032730.1"/>
    </source>
</evidence>
<organism evidence="2 5">
    <name type="scientific">Didymodactylos carnosus</name>
    <dbReference type="NCBI Taxonomy" id="1234261"/>
    <lineage>
        <taxon>Eukaryota</taxon>
        <taxon>Metazoa</taxon>
        <taxon>Spiralia</taxon>
        <taxon>Gnathifera</taxon>
        <taxon>Rotifera</taxon>
        <taxon>Eurotatoria</taxon>
        <taxon>Bdelloidea</taxon>
        <taxon>Philodinida</taxon>
        <taxon>Philodinidae</taxon>
        <taxon>Didymodactylos</taxon>
    </lineage>
</organism>
<dbReference type="GO" id="GO:0005788">
    <property type="term" value="C:endoplasmic reticulum lumen"/>
    <property type="evidence" value="ECO:0007669"/>
    <property type="project" value="TreeGrafter"/>
</dbReference>
<evidence type="ECO:0000313" key="2">
    <source>
        <dbReference type="EMBL" id="CAF1257904.1"/>
    </source>
</evidence>
<dbReference type="AlphaFoldDB" id="A0A815AK67"/>
<dbReference type="Proteomes" id="UP000663829">
    <property type="component" value="Unassembled WGS sequence"/>
</dbReference>
<gene>
    <name evidence="2" type="ORF">GPM918_LOCUS26456</name>
    <name evidence="1" type="ORF">OVA965_LOCUS17649</name>
    <name evidence="4" type="ORF">SRO942_LOCUS26616</name>
    <name evidence="3" type="ORF">TMI583_LOCUS17661</name>
</gene>
<dbReference type="OrthoDB" id="1910009at2759"/>
<evidence type="ECO:0000313" key="5">
    <source>
        <dbReference type="Proteomes" id="UP000663829"/>
    </source>
</evidence>
<dbReference type="EMBL" id="CAJOBC010017436">
    <property type="protein sequence ID" value="CAF4032730.1"/>
    <property type="molecule type" value="Genomic_DNA"/>
</dbReference>
<dbReference type="Proteomes" id="UP000677228">
    <property type="component" value="Unassembled WGS sequence"/>
</dbReference>
<sequence length="104" mass="11420">MKNHPSIVRPHTKIALSSLNLNPGGVLQQSDRDTLGSNVIVTTENLSSSQCHDLGYSSSTLLCSSCDELKQFKLNALENSCKTCCIKDEVDAEKVLKYHRAVLQ</sequence>
<dbReference type="PANTHER" id="PTHR13077:SF6">
    <property type="entry name" value="SELENOPROTEIN F"/>
    <property type="match status" value="1"/>
</dbReference>
<dbReference type="Proteomes" id="UP000681722">
    <property type="component" value="Unassembled WGS sequence"/>
</dbReference>
<evidence type="ECO:0000313" key="3">
    <source>
        <dbReference type="EMBL" id="CAF3830883.1"/>
    </source>
</evidence>
<feature type="non-terminal residue" evidence="2">
    <location>
        <position position="1"/>
    </location>
</feature>
<proteinExistence type="predicted"/>
<evidence type="ECO:0000313" key="1">
    <source>
        <dbReference type="EMBL" id="CAF1065805.1"/>
    </source>
</evidence>